<organism evidence="1 2">
    <name type="scientific">Hemibagrus guttatus</name>
    <dbReference type="NCBI Taxonomy" id="175788"/>
    <lineage>
        <taxon>Eukaryota</taxon>
        <taxon>Metazoa</taxon>
        <taxon>Chordata</taxon>
        <taxon>Craniata</taxon>
        <taxon>Vertebrata</taxon>
        <taxon>Euteleostomi</taxon>
        <taxon>Actinopterygii</taxon>
        <taxon>Neopterygii</taxon>
        <taxon>Teleostei</taxon>
        <taxon>Ostariophysi</taxon>
        <taxon>Siluriformes</taxon>
        <taxon>Bagridae</taxon>
        <taxon>Hemibagrus</taxon>
    </lineage>
</organism>
<sequence length="97" mass="11345">MAFWNNAVNNQITIYPWTSISPTAVKRKKKKLLEIKTDISPRSPIFTNLYRRGKYQLHSRRCISLQNELNNQLTTELNLYYANVRRAAVISSFSLLI</sequence>
<comment type="caution">
    <text evidence="1">The sequence shown here is derived from an EMBL/GenBank/DDBJ whole genome shotgun (WGS) entry which is preliminary data.</text>
</comment>
<dbReference type="EMBL" id="JAUCMX010000014">
    <property type="protein sequence ID" value="KAK3524238.1"/>
    <property type="molecule type" value="Genomic_DNA"/>
</dbReference>
<keyword evidence="2" id="KW-1185">Reference proteome</keyword>
<protein>
    <submittedName>
        <fullName evidence="1">Uncharacterized protein</fullName>
    </submittedName>
</protein>
<proteinExistence type="predicted"/>
<evidence type="ECO:0000313" key="1">
    <source>
        <dbReference type="EMBL" id="KAK3524238.1"/>
    </source>
</evidence>
<evidence type="ECO:0000313" key="2">
    <source>
        <dbReference type="Proteomes" id="UP001274896"/>
    </source>
</evidence>
<dbReference type="Proteomes" id="UP001274896">
    <property type="component" value="Unassembled WGS sequence"/>
</dbReference>
<name>A0AAE0UX13_9TELE</name>
<dbReference type="AlphaFoldDB" id="A0AAE0UX13"/>
<reference evidence="1" key="1">
    <citation type="submission" date="2023-06" db="EMBL/GenBank/DDBJ databases">
        <title>Male Hemibagrus guttatus genome.</title>
        <authorList>
            <person name="Bian C."/>
        </authorList>
    </citation>
    <scope>NUCLEOTIDE SEQUENCE</scope>
    <source>
        <strain evidence="1">Male_cb2023</strain>
        <tissue evidence="1">Muscle</tissue>
    </source>
</reference>
<accession>A0AAE0UX13</accession>
<gene>
    <name evidence="1" type="ORF">QTP70_023585</name>
</gene>